<evidence type="ECO:0000259" key="5">
    <source>
        <dbReference type="PROSITE" id="PS50977"/>
    </source>
</evidence>
<dbReference type="InterPro" id="IPR009057">
    <property type="entry name" value="Homeodomain-like_sf"/>
</dbReference>
<dbReference type="InterPro" id="IPR001647">
    <property type="entry name" value="HTH_TetR"/>
</dbReference>
<dbReference type="PANTHER" id="PTHR30055:SF234">
    <property type="entry name" value="HTH-TYPE TRANSCRIPTIONAL REGULATOR BETI"/>
    <property type="match status" value="1"/>
</dbReference>
<dbReference type="InterPro" id="IPR041490">
    <property type="entry name" value="KstR2_TetR_C"/>
</dbReference>
<dbReference type="Proteomes" id="UP000198582">
    <property type="component" value="Unassembled WGS sequence"/>
</dbReference>
<protein>
    <submittedName>
        <fullName evidence="6">DNA-binding transcriptional regulator, AcrR family</fullName>
    </submittedName>
</protein>
<dbReference type="EMBL" id="FOEF01000012">
    <property type="protein sequence ID" value="SEP48599.1"/>
    <property type="molecule type" value="Genomic_DNA"/>
</dbReference>
<feature type="domain" description="HTH tetR-type" evidence="5">
    <location>
        <begin position="43"/>
        <end position="103"/>
    </location>
</feature>
<evidence type="ECO:0000256" key="2">
    <source>
        <dbReference type="ARBA" id="ARBA00023125"/>
    </source>
</evidence>
<sequence length="234" mass="24960">MGPKAARKKTTARAAAETVARVAGQTRRLAEVAVVLPEGVTPPGTRGRILQAALTQFAEHGFHGTSIRKLAAAVGLTSASLYVHYTSKEQILDELVRIGHEELATRMRAAAEEGANPSERLESLVRAHVRMHVDFALLAVVTNIELHALAPEDAAKTTAVRAESFQLLLDAVQSGVDTGEFTVEDPLLATIAIGSIGIRVAHWFGPDQPFTPDQVADRYAGYALRIVGAGATLR</sequence>
<dbReference type="SUPFAM" id="SSF48498">
    <property type="entry name" value="Tetracyclin repressor-like, C-terminal domain"/>
    <property type="match status" value="1"/>
</dbReference>
<evidence type="ECO:0000313" key="6">
    <source>
        <dbReference type="EMBL" id="SEP48599.1"/>
    </source>
</evidence>
<keyword evidence="7" id="KW-1185">Reference proteome</keyword>
<accession>A0A1H8Y8X9</accession>
<dbReference type="PANTHER" id="PTHR30055">
    <property type="entry name" value="HTH-TYPE TRANSCRIPTIONAL REGULATOR RUTR"/>
    <property type="match status" value="1"/>
</dbReference>
<name>A0A1H8Y8X9_9PSEU</name>
<organism evidence="6 7">
    <name type="scientific">Amycolatopsis saalfeldensis</name>
    <dbReference type="NCBI Taxonomy" id="394193"/>
    <lineage>
        <taxon>Bacteria</taxon>
        <taxon>Bacillati</taxon>
        <taxon>Actinomycetota</taxon>
        <taxon>Actinomycetes</taxon>
        <taxon>Pseudonocardiales</taxon>
        <taxon>Pseudonocardiaceae</taxon>
        <taxon>Amycolatopsis</taxon>
    </lineage>
</organism>
<dbReference type="Gene3D" id="1.10.357.10">
    <property type="entry name" value="Tetracycline Repressor, domain 2"/>
    <property type="match status" value="1"/>
</dbReference>
<dbReference type="InterPro" id="IPR050109">
    <property type="entry name" value="HTH-type_TetR-like_transc_reg"/>
</dbReference>
<dbReference type="OrthoDB" id="9779746at2"/>
<keyword evidence="1" id="KW-0805">Transcription regulation</keyword>
<dbReference type="STRING" id="394193.SAMN04489732_11283"/>
<dbReference type="AlphaFoldDB" id="A0A1H8Y8X9"/>
<dbReference type="GO" id="GO:0003700">
    <property type="term" value="F:DNA-binding transcription factor activity"/>
    <property type="evidence" value="ECO:0007669"/>
    <property type="project" value="TreeGrafter"/>
</dbReference>
<gene>
    <name evidence="6" type="ORF">SAMN04489732_11283</name>
</gene>
<dbReference type="PRINTS" id="PR00455">
    <property type="entry name" value="HTHTETR"/>
</dbReference>
<keyword evidence="3" id="KW-0804">Transcription</keyword>
<dbReference type="InterPro" id="IPR036271">
    <property type="entry name" value="Tet_transcr_reg_TetR-rel_C_sf"/>
</dbReference>
<evidence type="ECO:0000256" key="1">
    <source>
        <dbReference type="ARBA" id="ARBA00023015"/>
    </source>
</evidence>
<evidence type="ECO:0000256" key="3">
    <source>
        <dbReference type="ARBA" id="ARBA00023163"/>
    </source>
</evidence>
<reference evidence="6 7" key="1">
    <citation type="submission" date="2016-10" db="EMBL/GenBank/DDBJ databases">
        <authorList>
            <person name="de Groot N.N."/>
        </authorList>
    </citation>
    <scope>NUCLEOTIDE SEQUENCE [LARGE SCALE GENOMIC DNA]</scope>
    <source>
        <strain evidence="6 7">DSM 44993</strain>
    </source>
</reference>
<dbReference type="Pfam" id="PF00440">
    <property type="entry name" value="TetR_N"/>
    <property type="match status" value="1"/>
</dbReference>
<feature type="DNA-binding region" description="H-T-H motif" evidence="4">
    <location>
        <begin position="66"/>
        <end position="85"/>
    </location>
</feature>
<dbReference type="SUPFAM" id="SSF46689">
    <property type="entry name" value="Homeodomain-like"/>
    <property type="match status" value="1"/>
</dbReference>
<dbReference type="Pfam" id="PF17932">
    <property type="entry name" value="TetR_C_24"/>
    <property type="match status" value="1"/>
</dbReference>
<dbReference type="GO" id="GO:0000976">
    <property type="term" value="F:transcription cis-regulatory region binding"/>
    <property type="evidence" value="ECO:0007669"/>
    <property type="project" value="TreeGrafter"/>
</dbReference>
<proteinExistence type="predicted"/>
<dbReference type="RefSeq" id="WP_091620842.1">
    <property type="nucleotide sequence ID" value="NZ_FOEF01000012.1"/>
</dbReference>
<keyword evidence="2 4" id="KW-0238">DNA-binding</keyword>
<evidence type="ECO:0000313" key="7">
    <source>
        <dbReference type="Proteomes" id="UP000198582"/>
    </source>
</evidence>
<dbReference type="PROSITE" id="PS50977">
    <property type="entry name" value="HTH_TETR_2"/>
    <property type="match status" value="1"/>
</dbReference>
<evidence type="ECO:0000256" key="4">
    <source>
        <dbReference type="PROSITE-ProRule" id="PRU00335"/>
    </source>
</evidence>